<evidence type="ECO:0000256" key="5">
    <source>
        <dbReference type="ARBA" id="ARBA00022500"/>
    </source>
</evidence>
<dbReference type="Proteomes" id="UP000297475">
    <property type="component" value="Unassembled WGS sequence"/>
</dbReference>
<accession>A0A4Z0WB95</accession>
<evidence type="ECO:0000256" key="6">
    <source>
        <dbReference type="ARBA" id="ARBA00022692"/>
    </source>
</evidence>
<keyword evidence="9 10" id="KW-0472">Membrane</keyword>
<dbReference type="GO" id="GO:0006935">
    <property type="term" value="P:chemotaxis"/>
    <property type="evidence" value="ECO:0007669"/>
    <property type="project" value="UniProtKB-KW"/>
</dbReference>
<evidence type="ECO:0000256" key="8">
    <source>
        <dbReference type="ARBA" id="ARBA00022989"/>
    </source>
</evidence>
<evidence type="ECO:0000256" key="2">
    <source>
        <dbReference type="ARBA" id="ARBA00004162"/>
    </source>
</evidence>
<evidence type="ECO:0000256" key="9">
    <source>
        <dbReference type="ARBA" id="ARBA00023136"/>
    </source>
</evidence>
<organism evidence="11 12">
    <name type="scientific">Natronospirillum operosum</name>
    <dbReference type="NCBI Taxonomy" id="2759953"/>
    <lineage>
        <taxon>Bacteria</taxon>
        <taxon>Pseudomonadati</taxon>
        <taxon>Pseudomonadota</taxon>
        <taxon>Gammaproteobacteria</taxon>
        <taxon>Oceanospirillales</taxon>
        <taxon>Natronospirillaceae</taxon>
        <taxon>Natronospirillum</taxon>
    </lineage>
</organism>
<comment type="similarity">
    <text evidence="3 10">Belongs to the FliL family.</text>
</comment>
<comment type="caution">
    <text evidence="11">The sequence shown here is derived from an EMBL/GenBank/DDBJ whole genome shotgun (WGS) entry which is preliminary data.</text>
</comment>
<dbReference type="GO" id="GO:0071978">
    <property type="term" value="P:bacterial-type flagellum-dependent swarming motility"/>
    <property type="evidence" value="ECO:0007669"/>
    <property type="project" value="TreeGrafter"/>
</dbReference>
<keyword evidence="6" id="KW-0812">Transmembrane</keyword>
<name>A0A4Z0WB95_9GAMM</name>
<gene>
    <name evidence="11" type="ORF">E4656_16745</name>
</gene>
<evidence type="ECO:0000256" key="1">
    <source>
        <dbReference type="ARBA" id="ARBA00002254"/>
    </source>
</evidence>
<evidence type="ECO:0000256" key="10">
    <source>
        <dbReference type="RuleBase" id="RU364125"/>
    </source>
</evidence>
<dbReference type="Pfam" id="PF03748">
    <property type="entry name" value="FliL"/>
    <property type="match status" value="1"/>
</dbReference>
<evidence type="ECO:0000256" key="7">
    <source>
        <dbReference type="ARBA" id="ARBA00022779"/>
    </source>
</evidence>
<protein>
    <recommendedName>
        <fullName evidence="10">Flagellar protein FliL</fullName>
    </recommendedName>
</protein>
<evidence type="ECO:0000313" key="11">
    <source>
        <dbReference type="EMBL" id="TGG91366.1"/>
    </source>
</evidence>
<dbReference type="InterPro" id="IPR005503">
    <property type="entry name" value="FliL"/>
</dbReference>
<keyword evidence="10" id="KW-0997">Cell inner membrane</keyword>
<keyword evidence="4" id="KW-1003">Cell membrane</keyword>
<keyword evidence="12" id="KW-1185">Reference proteome</keyword>
<comment type="function">
    <text evidence="1 10">Controls the rotational direction of flagella during chemotaxis.</text>
</comment>
<keyword evidence="7 10" id="KW-0283">Flagellar rotation</keyword>
<sequence length="200" mass="22544">MAGPWCSFLLFIARLMQASYLPITARLPAHPSPRFQTGIMIRRKQFKTQGVYPKLKSIIYRTLLLALLTAMVSVAAQDADELDDGPVDHTSEEQPLARYVDLQPEFVLNYGRDGRVRFLRMEVNLVTSGPDGAAILNHHSPTLRHIIVLNISDAPHAELNTTDGRRELRQRILSEMRDFIRSETGASHVEGILFSNLVLQ</sequence>
<dbReference type="PANTHER" id="PTHR35091">
    <property type="entry name" value="FLAGELLAR PROTEIN FLIL"/>
    <property type="match status" value="1"/>
</dbReference>
<comment type="subcellular location">
    <subcellularLocation>
        <location evidence="10">Cell inner membrane</location>
    </subcellularLocation>
    <subcellularLocation>
        <location evidence="2">Cell membrane</location>
        <topology evidence="2">Single-pass membrane protein</topology>
    </subcellularLocation>
</comment>
<reference evidence="11 12" key="1">
    <citation type="submission" date="2019-04" db="EMBL/GenBank/DDBJ databases">
        <title>Natronospirillum operosus gen. nov., sp. nov., a haloalkaliphilic satellite isolated from decaying biomass of laboratory culture of cyanobacterium Geitlerinema sp. and proposal of Natronospirillaceae fam. nov. and Saccharospirillaceae fam. nov.</title>
        <authorList>
            <person name="Kevbrin V."/>
            <person name="Boltyanskaya Y."/>
            <person name="Koziaeva V."/>
            <person name="Grouzdev D.S."/>
            <person name="Park M."/>
            <person name="Cho J."/>
        </authorList>
    </citation>
    <scope>NUCLEOTIDE SEQUENCE [LARGE SCALE GENOMIC DNA]</scope>
    <source>
        <strain evidence="11 12">G-116</strain>
    </source>
</reference>
<dbReference type="AlphaFoldDB" id="A0A4Z0WB95"/>
<dbReference type="PANTHER" id="PTHR35091:SF2">
    <property type="entry name" value="FLAGELLAR PROTEIN FLIL"/>
    <property type="match status" value="1"/>
</dbReference>
<keyword evidence="8" id="KW-1133">Transmembrane helix</keyword>
<dbReference type="GO" id="GO:0009425">
    <property type="term" value="C:bacterial-type flagellum basal body"/>
    <property type="evidence" value="ECO:0007669"/>
    <property type="project" value="InterPro"/>
</dbReference>
<evidence type="ECO:0000256" key="3">
    <source>
        <dbReference type="ARBA" id="ARBA00008281"/>
    </source>
</evidence>
<evidence type="ECO:0000256" key="4">
    <source>
        <dbReference type="ARBA" id="ARBA00022475"/>
    </source>
</evidence>
<keyword evidence="5 10" id="KW-0145">Chemotaxis</keyword>
<evidence type="ECO:0000313" key="12">
    <source>
        <dbReference type="Proteomes" id="UP000297475"/>
    </source>
</evidence>
<dbReference type="GO" id="GO:0005886">
    <property type="term" value="C:plasma membrane"/>
    <property type="evidence" value="ECO:0007669"/>
    <property type="project" value="UniProtKB-SubCell"/>
</dbReference>
<dbReference type="OrthoDB" id="7063251at2"/>
<proteinExistence type="inferred from homology"/>
<dbReference type="EMBL" id="SRMF01000009">
    <property type="protein sequence ID" value="TGG91366.1"/>
    <property type="molecule type" value="Genomic_DNA"/>
</dbReference>